<protein>
    <recommendedName>
        <fullName evidence="9">EGF-like domain-containing protein</fullName>
    </recommendedName>
</protein>
<feature type="non-terminal residue" evidence="10">
    <location>
        <position position="1"/>
    </location>
</feature>
<dbReference type="GO" id="GO:0048667">
    <property type="term" value="P:cell morphogenesis involved in neuron differentiation"/>
    <property type="evidence" value="ECO:0007669"/>
    <property type="project" value="UniProtKB-ARBA"/>
</dbReference>
<feature type="domain" description="EGF-like" evidence="9">
    <location>
        <begin position="32"/>
        <end position="70"/>
    </location>
</feature>
<dbReference type="AlphaFoldDB" id="A7SNZ8"/>
<sequence>PCRNGGTCLGIDESGGRCSCPVGYTGAACETGIVLCLIYSNLCYNGGTCSLVNNRHQCACRVGTTGRLCEAGEQRTSVTPSDSFGTATYSVSSGEAVDGLCARIMGDVDVDIDDTLPGANCPCRNGGTCLGIDESGGRCSCPFGYTGAACETGICSYNNPCDNGGSCSVDGSGDYNCACRPGFTGKNRETPTCSNGNPCYNGGTCGLVNNRHQCACRVGTKGKLCEAGKQPSNCPCRNGGTCLGIDESGGRCSCPVGYTGAACETGIVLCLIYSNPCYNGGTCSLVNNRHQCACLYQRDKKDCKRTKASMNKDTTQNNPCDNGGSCSVDGSGDYNCACRPGFTGKNCEIGNQISNGNPCYNGGTCDLVNNRHQCACRVGTTGKLCEAGKQRLYQLFVSM</sequence>
<gene>
    <name evidence="10" type="ORF">NEMVEDRAFT_v1g125559</name>
</gene>
<feature type="domain" description="EGF-like" evidence="9">
    <location>
        <begin position="230"/>
        <end position="264"/>
    </location>
</feature>
<evidence type="ECO:0000256" key="5">
    <source>
        <dbReference type="ARBA" id="ARBA00022737"/>
    </source>
</evidence>
<dbReference type="HOGENOM" id="CLU_842756_0_0_1"/>
<reference evidence="10 11" key="1">
    <citation type="journal article" date="2007" name="Science">
        <title>Sea anemone genome reveals ancestral eumetazoan gene repertoire and genomic organization.</title>
        <authorList>
            <person name="Putnam N.H."/>
            <person name="Srivastava M."/>
            <person name="Hellsten U."/>
            <person name="Dirks B."/>
            <person name="Chapman J."/>
            <person name="Salamov A."/>
            <person name="Terry A."/>
            <person name="Shapiro H."/>
            <person name="Lindquist E."/>
            <person name="Kapitonov V.V."/>
            <person name="Jurka J."/>
            <person name="Genikhovich G."/>
            <person name="Grigoriev I.V."/>
            <person name="Lucas S.M."/>
            <person name="Steele R.E."/>
            <person name="Finnerty J.R."/>
            <person name="Technau U."/>
            <person name="Martindale M.Q."/>
            <person name="Rokhsar D.S."/>
        </authorList>
    </citation>
    <scope>NUCLEOTIDE SEQUENCE [LARGE SCALE GENOMIC DNA]</scope>
    <source>
        <strain evidence="11">CH2 X CH6</strain>
    </source>
</reference>
<dbReference type="PROSITE" id="PS00022">
    <property type="entry name" value="EGF_1"/>
    <property type="match status" value="6"/>
</dbReference>
<dbReference type="CDD" id="cd00054">
    <property type="entry name" value="EGF_CA"/>
    <property type="match status" value="2"/>
</dbReference>
<keyword evidence="7" id="KW-0325">Glycoprotein</keyword>
<evidence type="ECO:0000256" key="6">
    <source>
        <dbReference type="ARBA" id="ARBA00023157"/>
    </source>
</evidence>
<dbReference type="GO" id="GO:0005509">
    <property type="term" value="F:calcium ion binding"/>
    <property type="evidence" value="ECO:0007669"/>
    <property type="project" value="InterPro"/>
</dbReference>
<dbReference type="Pfam" id="PF12661">
    <property type="entry name" value="hEGF"/>
    <property type="match status" value="2"/>
</dbReference>
<evidence type="ECO:0000313" key="10">
    <source>
        <dbReference type="EMBL" id="EDO34549.1"/>
    </source>
</evidence>
<keyword evidence="11" id="KW-1185">Reference proteome</keyword>
<dbReference type="InterPro" id="IPR001881">
    <property type="entry name" value="EGF-like_Ca-bd_dom"/>
</dbReference>
<evidence type="ECO:0000256" key="4">
    <source>
        <dbReference type="ARBA" id="ARBA00022729"/>
    </source>
</evidence>
<dbReference type="PROSITE" id="PS50026">
    <property type="entry name" value="EGF_3"/>
    <property type="match status" value="9"/>
</dbReference>
<evidence type="ECO:0000256" key="8">
    <source>
        <dbReference type="PROSITE-ProRule" id="PRU00076"/>
    </source>
</evidence>
<feature type="disulfide bond" evidence="8">
    <location>
        <begin position="20"/>
        <end position="29"/>
    </location>
</feature>
<dbReference type="InParanoid" id="A7SNZ8"/>
<feature type="domain" description="EGF-like" evidence="9">
    <location>
        <begin position="311"/>
        <end position="348"/>
    </location>
</feature>
<evidence type="ECO:0000256" key="2">
    <source>
        <dbReference type="ARBA" id="ARBA00022473"/>
    </source>
</evidence>
<feature type="domain" description="EGF-like" evidence="9">
    <location>
        <begin position="349"/>
        <end position="386"/>
    </location>
</feature>
<proteinExistence type="inferred from homology"/>
<keyword evidence="6 8" id="KW-1015">Disulfide bond</keyword>
<dbReference type="GO" id="GO:0009887">
    <property type="term" value="P:animal organ morphogenesis"/>
    <property type="evidence" value="ECO:0007669"/>
    <property type="project" value="UniProtKB-ARBA"/>
</dbReference>
<accession>A7SNZ8</accession>
<feature type="disulfide bond" evidence="8">
    <location>
        <begin position="216"/>
        <end position="225"/>
    </location>
</feature>
<dbReference type="GO" id="GO:0001764">
    <property type="term" value="P:neuron migration"/>
    <property type="evidence" value="ECO:0007669"/>
    <property type="project" value="UniProtKB-ARBA"/>
</dbReference>
<dbReference type="EMBL" id="DS469726">
    <property type="protein sequence ID" value="EDO34549.1"/>
    <property type="molecule type" value="Genomic_DNA"/>
</dbReference>
<feature type="domain" description="EGF-like" evidence="9">
    <location>
        <begin position="190"/>
        <end position="226"/>
    </location>
</feature>
<organism evidence="10 11">
    <name type="scientific">Nematostella vectensis</name>
    <name type="common">Starlet sea anemone</name>
    <dbReference type="NCBI Taxonomy" id="45351"/>
    <lineage>
        <taxon>Eukaryota</taxon>
        <taxon>Metazoa</taxon>
        <taxon>Cnidaria</taxon>
        <taxon>Anthozoa</taxon>
        <taxon>Hexacorallia</taxon>
        <taxon>Actiniaria</taxon>
        <taxon>Edwardsiidae</taxon>
        <taxon>Nematostella</taxon>
    </lineage>
</organism>
<dbReference type="SMART" id="SM00181">
    <property type="entry name" value="EGF"/>
    <property type="match status" value="9"/>
</dbReference>
<keyword evidence="2" id="KW-0217">Developmental protein</keyword>
<dbReference type="InterPro" id="IPR000742">
    <property type="entry name" value="EGF"/>
</dbReference>
<keyword evidence="4" id="KW-0732">Signal</keyword>
<keyword evidence="5" id="KW-0677">Repeat</keyword>
<dbReference type="InterPro" id="IPR013032">
    <property type="entry name" value="EGF-like_CS"/>
</dbReference>
<dbReference type="PROSITE" id="PS01186">
    <property type="entry name" value="EGF_2"/>
    <property type="match status" value="3"/>
</dbReference>
<dbReference type="Gene3D" id="2.10.25.10">
    <property type="entry name" value="Laminin"/>
    <property type="match status" value="8"/>
</dbReference>
<dbReference type="GO" id="GO:0043005">
    <property type="term" value="C:neuron projection"/>
    <property type="evidence" value="ECO:0007669"/>
    <property type="project" value="UniProtKB-ARBA"/>
</dbReference>
<feature type="disulfide bond" evidence="8">
    <location>
        <begin position="60"/>
        <end position="69"/>
    </location>
</feature>
<feature type="disulfide bond" evidence="8">
    <location>
        <begin position="254"/>
        <end position="263"/>
    </location>
</feature>
<dbReference type="InterPro" id="IPR050906">
    <property type="entry name" value="Notch_signaling"/>
</dbReference>
<dbReference type="Proteomes" id="UP000001593">
    <property type="component" value="Unassembled WGS sequence"/>
</dbReference>
<feature type="domain" description="EGF-like" evidence="9">
    <location>
        <begin position="266"/>
        <end position="304"/>
    </location>
</feature>
<evidence type="ECO:0000256" key="3">
    <source>
        <dbReference type="ARBA" id="ARBA00022536"/>
    </source>
</evidence>
<evidence type="ECO:0000256" key="7">
    <source>
        <dbReference type="ARBA" id="ARBA00023180"/>
    </source>
</evidence>
<feature type="disulfide bond" evidence="8">
    <location>
        <begin position="294"/>
        <end position="303"/>
    </location>
</feature>
<evidence type="ECO:0000313" key="11">
    <source>
        <dbReference type="Proteomes" id="UP000001593"/>
    </source>
</evidence>
<feature type="domain" description="EGF-like" evidence="9">
    <location>
        <begin position="151"/>
        <end position="189"/>
    </location>
</feature>
<comment type="caution">
    <text evidence="8">Lacks conserved residue(s) required for the propagation of feature annotation.</text>
</comment>
<dbReference type="PhylomeDB" id="A7SNZ8"/>
<keyword evidence="3 8" id="KW-0245">EGF-like domain</keyword>
<dbReference type="PRINTS" id="PR00011">
    <property type="entry name" value="EGFLAMININ"/>
</dbReference>
<feature type="disulfide bond" evidence="8">
    <location>
        <begin position="376"/>
        <end position="385"/>
    </location>
</feature>
<dbReference type="SUPFAM" id="SSF57196">
    <property type="entry name" value="EGF/Laminin"/>
    <property type="match status" value="8"/>
</dbReference>
<dbReference type="GO" id="GO:0016358">
    <property type="term" value="P:dendrite development"/>
    <property type="evidence" value="ECO:0007669"/>
    <property type="project" value="UniProtKB-ARBA"/>
</dbReference>
<evidence type="ECO:0000259" key="9">
    <source>
        <dbReference type="PROSITE" id="PS50026"/>
    </source>
</evidence>
<dbReference type="SMART" id="SM00179">
    <property type="entry name" value="EGF_CA"/>
    <property type="match status" value="6"/>
</dbReference>
<dbReference type="eggNOG" id="KOG1217">
    <property type="taxonomic scope" value="Eukaryota"/>
</dbReference>
<dbReference type="FunFam" id="2.10.25.10:FF:000172">
    <property type="entry name" value="FAT atypical cadherin 3"/>
    <property type="match status" value="1"/>
</dbReference>
<feature type="disulfide bond" evidence="8">
    <location>
        <begin position="338"/>
        <end position="347"/>
    </location>
</feature>
<name>A7SNZ8_NEMVE</name>
<dbReference type="GO" id="GO:0048646">
    <property type="term" value="P:anatomical structure formation involved in morphogenesis"/>
    <property type="evidence" value="ECO:0007669"/>
    <property type="project" value="UniProtKB-ARBA"/>
</dbReference>
<comment type="similarity">
    <text evidence="1">Belongs to the EGF domain peptide family.</text>
</comment>
<feature type="domain" description="EGF-like" evidence="9">
    <location>
        <begin position="1"/>
        <end position="30"/>
    </location>
</feature>
<dbReference type="STRING" id="45351.A7SNZ8"/>
<dbReference type="Pfam" id="PF00008">
    <property type="entry name" value="EGF"/>
    <property type="match status" value="4"/>
</dbReference>
<feature type="domain" description="EGF-like" evidence="9">
    <location>
        <begin position="117"/>
        <end position="148"/>
    </location>
</feature>
<evidence type="ECO:0000256" key="1">
    <source>
        <dbReference type="ARBA" id="ARBA00006373"/>
    </source>
</evidence>
<dbReference type="PANTHER" id="PTHR24044">
    <property type="entry name" value="NOTCH LIGAND FAMILY MEMBER"/>
    <property type="match status" value="1"/>
</dbReference>